<keyword evidence="5" id="KW-0808">Transferase</keyword>
<dbReference type="EC" id="2.3.2.36" evidence="17"/>
<reference evidence="20 21" key="1">
    <citation type="submission" date="2017-06" db="EMBL/GenBank/DDBJ databases">
        <title>Draft genome sequence of a variant of Elsinoe murrayae.</title>
        <authorList>
            <person name="Cheng Q."/>
        </authorList>
    </citation>
    <scope>NUCLEOTIDE SEQUENCE [LARGE SCALE GENOMIC DNA]</scope>
    <source>
        <strain evidence="20 21">CQ-2017a</strain>
    </source>
</reference>
<organism evidence="20 21">
    <name type="scientific">Sphaceloma murrayae</name>
    <dbReference type="NCBI Taxonomy" id="2082308"/>
    <lineage>
        <taxon>Eukaryota</taxon>
        <taxon>Fungi</taxon>
        <taxon>Dikarya</taxon>
        <taxon>Ascomycota</taxon>
        <taxon>Pezizomycotina</taxon>
        <taxon>Dothideomycetes</taxon>
        <taxon>Dothideomycetidae</taxon>
        <taxon>Myriangiales</taxon>
        <taxon>Elsinoaceae</taxon>
        <taxon>Sphaceloma</taxon>
    </lineage>
</organism>
<keyword evidence="8" id="KW-0863">Zinc-finger</keyword>
<evidence type="ECO:0000256" key="5">
    <source>
        <dbReference type="ARBA" id="ARBA00022679"/>
    </source>
</evidence>
<evidence type="ECO:0000256" key="10">
    <source>
        <dbReference type="ARBA" id="ARBA00022833"/>
    </source>
</evidence>
<evidence type="ECO:0000256" key="9">
    <source>
        <dbReference type="ARBA" id="ARBA00022786"/>
    </source>
</evidence>
<accession>A0A2K1QGC5</accession>
<feature type="domain" description="Pex N-terminal" evidence="19">
    <location>
        <begin position="89"/>
        <end position="286"/>
    </location>
</feature>
<dbReference type="EMBL" id="NKHZ01000089">
    <property type="protein sequence ID" value="PNS13932.1"/>
    <property type="molecule type" value="Genomic_DNA"/>
</dbReference>
<keyword evidence="10" id="KW-0862">Zinc</keyword>
<evidence type="ECO:0000256" key="13">
    <source>
        <dbReference type="ARBA" id="ARBA00023136"/>
    </source>
</evidence>
<dbReference type="InterPro" id="IPR006845">
    <property type="entry name" value="Pex_N"/>
</dbReference>
<keyword evidence="9" id="KW-0833">Ubl conjugation pathway</keyword>
<evidence type="ECO:0000259" key="19">
    <source>
        <dbReference type="Pfam" id="PF04757"/>
    </source>
</evidence>
<dbReference type="InterPro" id="IPR025654">
    <property type="entry name" value="PEX2/10"/>
</dbReference>
<evidence type="ECO:0000256" key="1">
    <source>
        <dbReference type="ARBA" id="ARBA00004585"/>
    </source>
</evidence>
<evidence type="ECO:0000256" key="14">
    <source>
        <dbReference type="ARBA" id="ARBA00023140"/>
    </source>
</evidence>
<evidence type="ECO:0000256" key="7">
    <source>
        <dbReference type="ARBA" id="ARBA00022723"/>
    </source>
</evidence>
<dbReference type="GO" id="GO:0005778">
    <property type="term" value="C:peroxisomal membrane"/>
    <property type="evidence" value="ECO:0007669"/>
    <property type="project" value="UniProtKB-SubCell"/>
</dbReference>
<evidence type="ECO:0000256" key="18">
    <source>
        <dbReference type="SAM" id="MobiDB-lite"/>
    </source>
</evidence>
<comment type="caution">
    <text evidence="20">The sequence shown here is derived from an EMBL/GenBank/DDBJ whole genome shotgun (WGS) entry which is preliminary data.</text>
</comment>
<proteinExistence type="inferred from homology"/>
<keyword evidence="21" id="KW-1185">Reference proteome</keyword>
<evidence type="ECO:0000313" key="21">
    <source>
        <dbReference type="Proteomes" id="UP000243797"/>
    </source>
</evidence>
<comment type="subcellular location">
    <subcellularLocation>
        <location evidence="1">Peroxisome membrane</location>
        <topology evidence="1">Multi-pass membrane protein</topology>
    </subcellularLocation>
</comment>
<feature type="compositionally biased region" description="Low complexity" evidence="18">
    <location>
        <begin position="23"/>
        <end position="38"/>
    </location>
</feature>
<evidence type="ECO:0000256" key="11">
    <source>
        <dbReference type="ARBA" id="ARBA00022927"/>
    </source>
</evidence>
<dbReference type="OrthoDB" id="1701437at2759"/>
<dbReference type="GO" id="GO:0061630">
    <property type="term" value="F:ubiquitin protein ligase activity"/>
    <property type="evidence" value="ECO:0007669"/>
    <property type="project" value="UniProtKB-EC"/>
</dbReference>
<dbReference type="Proteomes" id="UP000243797">
    <property type="component" value="Unassembled WGS sequence"/>
</dbReference>
<feature type="region of interest" description="Disordered" evidence="18">
    <location>
        <begin position="18"/>
        <end position="38"/>
    </location>
</feature>
<evidence type="ECO:0000256" key="12">
    <source>
        <dbReference type="ARBA" id="ARBA00022989"/>
    </source>
</evidence>
<comment type="pathway">
    <text evidence="2">Protein modification; protein ubiquitination.</text>
</comment>
<dbReference type="PANTHER" id="PTHR48178">
    <property type="entry name" value="PEROXISOME BIOGENESIS FACTOR 2"/>
    <property type="match status" value="1"/>
</dbReference>
<dbReference type="Pfam" id="PF04757">
    <property type="entry name" value="Pex2_Pex12"/>
    <property type="match status" value="1"/>
</dbReference>
<keyword evidence="12" id="KW-1133">Transmembrane helix</keyword>
<evidence type="ECO:0000256" key="17">
    <source>
        <dbReference type="ARBA" id="ARBA00034523"/>
    </source>
</evidence>
<evidence type="ECO:0000256" key="15">
    <source>
        <dbReference type="ARBA" id="ARBA00032511"/>
    </source>
</evidence>
<sequence>MSGVDFAAAQQRILARRLARSNASPPTRTTPSPSLIPSLPSSLPPQFLALPAPLRTLASSSLSLFHSLQSPYGTRPAFRVGQLDAELLDEELLTLFKGQVSDALKHYGTHLSDEWGLEIVAALRAVLWKLSIWDRGVSYGGWLQGLRYGDARNGTGGEGKALGQPTWGQKVVYGLVTVGGRYGWEKWEDWLLEREGYDAPPFVERLGRLTRALSTGHEIAAFASFLVFLYNGRYRTLVDRVLGLRLVPTSAQTSREVSFEYLNRQLVWHAFTEFLLFILPLVGISRWRRWLAKAWKKAKSMVTRKSEDHDDTIATGELGFLPERTCAICYKDQNPTTGASEADVLAASSGGGGVIGSAQTDITNPYEALPCGCLYDFVCLAQRIEAEEGEGWICLRCGEIVHECKPWSGDVIEENSSRSASGSKGSRKSVVFAAADNEEEEEEVEEVEDVDGEEELRRALSPVDPMPLDDEGADEDTGPSDRDTLDENDIIGESTELVGYEDADADPGVDGASDVSDVEGSDD</sequence>
<dbReference type="STRING" id="2082308.A0A2K1QGC5"/>
<name>A0A2K1QGC5_9PEZI</name>
<evidence type="ECO:0000256" key="6">
    <source>
        <dbReference type="ARBA" id="ARBA00022692"/>
    </source>
</evidence>
<keyword evidence="4" id="KW-0813">Transport</keyword>
<evidence type="ECO:0000256" key="2">
    <source>
        <dbReference type="ARBA" id="ARBA00004906"/>
    </source>
</evidence>
<keyword evidence="14" id="KW-0576">Peroxisome</keyword>
<comment type="similarity">
    <text evidence="3">Belongs to the pex2/pex10/pex12 family.</text>
</comment>
<evidence type="ECO:0000256" key="16">
    <source>
        <dbReference type="ARBA" id="ARBA00034438"/>
    </source>
</evidence>
<dbReference type="GO" id="GO:0008270">
    <property type="term" value="F:zinc ion binding"/>
    <property type="evidence" value="ECO:0007669"/>
    <property type="project" value="UniProtKB-KW"/>
</dbReference>
<comment type="catalytic activity">
    <reaction evidence="16">
        <text>[E2 ubiquitin-conjugating enzyme]-S-ubiquitinyl-L-cysteine + [acceptor protein]-L-cysteine = [E2 ubiquitin-conjugating enzyme]-L-cysteine + [acceptor protein]-S-ubiquitinyl-L-cysteine.</text>
        <dbReference type="EC" id="2.3.2.36"/>
    </reaction>
</comment>
<keyword evidence="13" id="KW-0472">Membrane</keyword>
<feature type="region of interest" description="Disordered" evidence="18">
    <location>
        <begin position="412"/>
        <end position="523"/>
    </location>
</feature>
<dbReference type="GO" id="GO:0016567">
    <property type="term" value="P:protein ubiquitination"/>
    <property type="evidence" value="ECO:0007669"/>
    <property type="project" value="UniProtKB-ARBA"/>
</dbReference>
<feature type="compositionally biased region" description="Acidic residues" evidence="18">
    <location>
        <begin position="436"/>
        <end position="454"/>
    </location>
</feature>
<dbReference type="GO" id="GO:0016562">
    <property type="term" value="P:protein import into peroxisome matrix, receptor recycling"/>
    <property type="evidence" value="ECO:0007669"/>
    <property type="project" value="UniProtKB-ARBA"/>
</dbReference>
<evidence type="ECO:0000256" key="8">
    <source>
        <dbReference type="ARBA" id="ARBA00022771"/>
    </source>
</evidence>
<feature type="compositionally biased region" description="Acidic residues" evidence="18">
    <location>
        <begin position="467"/>
        <end position="478"/>
    </location>
</feature>
<dbReference type="AlphaFoldDB" id="A0A2K1QGC5"/>
<keyword evidence="11" id="KW-0653">Protein transport</keyword>
<gene>
    <name evidence="20" type="ORF">CAC42_1423</name>
</gene>
<evidence type="ECO:0000313" key="20">
    <source>
        <dbReference type="EMBL" id="PNS13932.1"/>
    </source>
</evidence>
<dbReference type="PANTHER" id="PTHR48178:SF1">
    <property type="entry name" value="PEROXISOME BIOGENESIS FACTOR 2"/>
    <property type="match status" value="1"/>
</dbReference>
<keyword evidence="6" id="KW-0812">Transmembrane</keyword>
<evidence type="ECO:0000256" key="4">
    <source>
        <dbReference type="ARBA" id="ARBA00022448"/>
    </source>
</evidence>
<protein>
    <recommendedName>
        <fullName evidence="17">RING-type E3 ubiquitin transferase (cysteine targeting)</fullName>
        <ecNumber evidence="17">2.3.2.36</ecNumber>
    </recommendedName>
    <alternativeName>
        <fullName evidence="15">Peroxin-2</fullName>
    </alternativeName>
</protein>
<dbReference type="InParanoid" id="A0A2K1QGC5"/>
<keyword evidence="7" id="KW-0479">Metal-binding</keyword>
<evidence type="ECO:0000256" key="3">
    <source>
        <dbReference type="ARBA" id="ARBA00008704"/>
    </source>
</evidence>